<sequence length="184" mass="20725">MFINGVNMSRIAKKSILIPKNVKINIINKIIKISGKNGKLKHIVNKNVIINKEKNIIFFSTVKNNKYSWSQAGTARSIINSMIIGVTIGFFKKLKLFGVGYKVNIKNNNLVLSLGFSHLINYIIPNGVFVNCSSKNEILLNSPNKQLIGQVAADIRLFHVPDPYKGKGIRYDNEIIKLKETKKK</sequence>
<dbReference type="PANTHER" id="PTHR11655">
    <property type="entry name" value="60S/50S RIBOSOMAL PROTEIN L6/L9"/>
    <property type="match status" value="1"/>
</dbReference>
<dbReference type="PIRSF" id="PIRSF002162">
    <property type="entry name" value="Ribosomal_L6"/>
    <property type="match status" value="1"/>
</dbReference>
<dbReference type="AlphaFoldDB" id="A0A8D8QEC7"/>
<keyword evidence="2 6" id="KW-0689">Ribosomal protein</keyword>
<dbReference type="GO" id="GO:0022625">
    <property type="term" value="C:cytosolic large ribosomal subunit"/>
    <property type="evidence" value="ECO:0007669"/>
    <property type="project" value="TreeGrafter"/>
</dbReference>
<feature type="domain" description="Large ribosomal subunit protein uL6 alpha-beta" evidence="7">
    <location>
        <begin position="97"/>
        <end position="171"/>
    </location>
</feature>
<dbReference type="NCBIfam" id="TIGR03654">
    <property type="entry name" value="L6_bact"/>
    <property type="match status" value="1"/>
</dbReference>
<organism evidence="8">
    <name type="scientific">Cacopsylla melanoneura</name>
    <dbReference type="NCBI Taxonomy" id="428564"/>
    <lineage>
        <taxon>Eukaryota</taxon>
        <taxon>Metazoa</taxon>
        <taxon>Ecdysozoa</taxon>
        <taxon>Arthropoda</taxon>
        <taxon>Hexapoda</taxon>
        <taxon>Insecta</taxon>
        <taxon>Pterygota</taxon>
        <taxon>Neoptera</taxon>
        <taxon>Paraneoptera</taxon>
        <taxon>Hemiptera</taxon>
        <taxon>Sternorrhyncha</taxon>
        <taxon>Psylloidea</taxon>
        <taxon>Psyllidae</taxon>
        <taxon>Psyllinae</taxon>
        <taxon>Cacopsylla</taxon>
    </lineage>
</organism>
<evidence type="ECO:0000256" key="6">
    <source>
        <dbReference type="RuleBase" id="RU003869"/>
    </source>
</evidence>
<protein>
    <recommendedName>
        <fullName evidence="4">Large ribosomal subunit protein uL6</fullName>
    </recommendedName>
    <alternativeName>
        <fullName evidence="5">60S ribosomal protein L9</fullName>
    </alternativeName>
</protein>
<dbReference type="GO" id="GO:0002181">
    <property type="term" value="P:cytoplasmic translation"/>
    <property type="evidence" value="ECO:0007669"/>
    <property type="project" value="TreeGrafter"/>
</dbReference>
<dbReference type="GO" id="GO:0019843">
    <property type="term" value="F:rRNA binding"/>
    <property type="evidence" value="ECO:0007669"/>
    <property type="project" value="InterPro"/>
</dbReference>
<dbReference type="EMBL" id="HBUF01073036">
    <property type="protein sequence ID" value="CAG6630264.1"/>
    <property type="molecule type" value="Transcribed_RNA"/>
</dbReference>
<dbReference type="InterPro" id="IPR020040">
    <property type="entry name" value="Ribosomal_uL6_a/b-dom"/>
</dbReference>
<evidence type="ECO:0000256" key="2">
    <source>
        <dbReference type="ARBA" id="ARBA00022980"/>
    </source>
</evidence>
<accession>A0A8D8QEC7</accession>
<evidence type="ECO:0000256" key="1">
    <source>
        <dbReference type="ARBA" id="ARBA00009356"/>
    </source>
</evidence>
<dbReference type="GO" id="GO:0003735">
    <property type="term" value="F:structural constituent of ribosome"/>
    <property type="evidence" value="ECO:0007669"/>
    <property type="project" value="InterPro"/>
</dbReference>
<dbReference type="InterPro" id="IPR019906">
    <property type="entry name" value="Ribosomal_uL6_bac-type"/>
</dbReference>
<comment type="similarity">
    <text evidence="1 6">Belongs to the universal ribosomal protein uL6 family.</text>
</comment>
<evidence type="ECO:0000313" key="8">
    <source>
        <dbReference type="EMBL" id="CAG6630264.1"/>
    </source>
</evidence>
<name>A0A8D8QEC7_9HEMI</name>
<evidence type="ECO:0000256" key="3">
    <source>
        <dbReference type="ARBA" id="ARBA00023274"/>
    </source>
</evidence>
<dbReference type="PRINTS" id="PR00059">
    <property type="entry name" value="RIBOSOMALL6"/>
</dbReference>
<keyword evidence="3 6" id="KW-0687">Ribonucleoprotein</keyword>
<dbReference type="Pfam" id="PF00347">
    <property type="entry name" value="Ribosomal_L6"/>
    <property type="match status" value="2"/>
</dbReference>
<dbReference type="PROSITE" id="PS00525">
    <property type="entry name" value="RIBOSOMAL_L6_1"/>
    <property type="match status" value="1"/>
</dbReference>
<dbReference type="Gene3D" id="3.90.930.12">
    <property type="entry name" value="Ribosomal protein L6, alpha-beta domain"/>
    <property type="match status" value="2"/>
</dbReference>
<evidence type="ECO:0000259" key="7">
    <source>
        <dbReference type="Pfam" id="PF00347"/>
    </source>
</evidence>
<reference evidence="8" key="1">
    <citation type="submission" date="2021-05" db="EMBL/GenBank/DDBJ databases">
        <authorList>
            <person name="Alioto T."/>
            <person name="Alioto T."/>
            <person name="Gomez Garrido J."/>
        </authorList>
    </citation>
    <scope>NUCLEOTIDE SEQUENCE</scope>
</reference>
<dbReference type="InterPro" id="IPR002358">
    <property type="entry name" value="Ribosomal_uL6_CS"/>
</dbReference>
<dbReference type="SUPFAM" id="SSF56053">
    <property type="entry name" value="Ribosomal protein L6"/>
    <property type="match status" value="2"/>
</dbReference>
<dbReference type="InterPro" id="IPR000702">
    <property type="entry name" value="Ribosomal_uL6-like"/>
</dbReference>
<dbReference type="EMBL" id="HBUF01073035">
    <property type="protein sequence ID" value="CAG6630262.1"/>
    <property type="molecule type" value="Transcribed_RNA"/>
</dbReference>
<dbReference type="InterPro" id="IPR036789">
    <property type="entry name" value="Ribosomal_uL6-like_a/b-dom_sf"/>
</dbReference>
<dbReference type="PANTHER" id="PTHR11655:SF14">
    <property type="entry name" value="LARGE RIBOSOMAL SUBUNIT PROTEIN UL6M"/>
    <property type="match status" value="1"/>
</dbReference>
<proteinExistence type="inferred from homology"/>
<evidence type="ECO:0000256" key="4">
    <source>
        <dbReference type="ARBA" id="ARBA00035246"/>
    </source>
</evidence>
<feature type="domain" description="Large ribosomal subunit protein uL6 alpha-beta" evidence="7">
    <location>
        <begin position="18"/>
        <end position="87"/>
    </location>
</feature>
<evidence type="ECO:0000256" key="5">
    <source>
        <dbReference type="ARBA" id="ARBA00035349"/>
    </source>
</evidence>